<dbReference type="InterPro" id="IPR035931">
    <property type="entry name" value="YlxR-like_sf"/>
</dbReference>
<reference evidence="2 3" key="1">
    <citation type="submission" date="2019-11" db="EMBL/GenBank/DDBJ databases">
        <authorList>
            <person name="Zheng R.K."/>
            <person name="Sun C.M."/>
        </authorList>
    </citation>
    <scope>NUCLEOTIDE SEQUENCE [LARGE SCALE GENOMIC DNA]</scope>
    <source>
        <strain evidence="2 3">SRB007</strain>
    </source>
</reference>
<dbReference type="Proteomes" id="UP000428328">
    <property type="component" value="Chromosome"/>
</dbReference>
<accession>A0A6I6JKV0</accession>
<dbReference type="InterPro" id="IPR007393">
    <property type="entry name" value="YlxR_dom"/>
</dbReference>
<dbReference type="EMBL" id="CP046400">
    <property type="protein sequence ID" value="QGY41620.1"/>
    <property type="molecule type" value="Genomic_DNA"/>
</dbReference>
<proteinExistence type="predicted"/>
<dbReference type="RefSeq" id="WP_158950056.1">
    <property type="nucleotide sequence ID" value="NZ_CP046400.1"/>
</dbReference>
<keyword evidence="3" id="KW-1185">Reference proteome</keyword>
<evidence type="ECO:0000313" key="2">
    <source>
        <dbReference type="EMBL" id="QGY41620.1"/>
    </source>
</evidence>
<dbReference type="PANTHER" id="PTHR34215:SF1">
    <property type="entry name" value="YLXR DOMAIN-CONTAINING PROTEIN"/>
    <property type="match status" value="1"/>
</dbReference>
<dbReference type="Pfam" id="PF04296">
    <property type="entry name" value="YlxR"/>
    <property type="match status" value="1"/>
</dbReference>
<organism evidence="2 3">
    <name type="scientific">Pseudodesulfovibrio cashew</name>
    <dbReference type="NCBI Taxonomy" id="2678688"/>
    <lineage>
        <taxon>Bacteria</taxon>
        <taxon>Pseudomonadati</taxon>
        <taxon>Thermodesulfobacteriota</taxon>
        <taxon>Desulfovibrionia</taxon>
        <taxon>Desulfovibrionales</taxon>
        <taxon>Desulfovibrionaceae</taxon>
    </lineage>
</organism>
<dbReference type="SUPFAM" id="SSF64376">
    <property type="entry name" value="YlxR-like"/>
    <property type="match status" value="1"/>
</dbReference>
<dbReference type="PANTHER" id="PTHR34215">
    <property type="entry name" value="BLL0784 PROTEIN"/>
    <property type="match status" value="1"/>
</dbReference>
<sequence>MGGTEADNEPVRMCVVCRKRFPKRELTRYVCPESLRELTENGPVPDPEQKRPGRGYYVCVQAECRERFPKMIIGLMKKRKGD</sequence>
<dbReference type="KEGG" id="psel:GM415_16330"/>
<dbReference type="InterPro" id="IPR037465">
    <property type="entry name" value="YlxR"/>
</dbReference>
<dbReference type="AlphaFoldDB" id="A0A6I6JKV0"/>
<evidence type="ECO:0000313" key="3">
    <source>
        <dbReference type="Proteomes" id="UP000428328"/>
    </source>
</evidence>
<dbReference type="Gene3D" id="3.30.1230.10">
    <property type="entry name" value="YlxR-like"/>
    <property type="match status" value="1"/>
</dbReference>
<gene>
    <name evidence="2" type="ORF">GM415_16330</name>
</gene>
<evidence type="ECO:0000259" key="1">
    <source>
        <dbReference type="Pfam" id="PF04296"/>
    </source>
</evidence>
<protein>
    <submittedName>
        <fullName evidence="2">DUF448 domain-containing protein</fullName>
    </submittedName>
</protein>
<feature type="domain" description="YlxR" evidence="1">
    <location>
        <begin position="12"/>
        <end position="67"/>
    </location>
</feature>
<name>A0A6I6JKV0_9BACT</name>